<dbReference type="Proteomes" id="UP000030645">
    <property type="component" value="Unassembled WGS sequence"/>
</dbReference>
<reference evidence="3" key="1">
    <citation type="submission" date="2013-01" db="EMBL/GenBank/DDBJ databases">
        <title>Draft Genome Sequence of a Mulberry Tree, Morus notabilis C.K. Schneid.</title>
        <authorList>
            <person name="He N."/>
            <person name="Zhao S."/>
        </authorList>
    </citation>
    <scope>NUCLEOTIDE SEQUENCE</scope>
</reference>
<gene>
    <name evidence="2" type="ORF">L484_002405</name>
</gene>
<protein>
    <submittedName>
        <fullName evidence="2">Uncharacterized protein</fullName>
    </submittedName>
</protein>
<name>W9SF23_9ROSA</name>
<evidence type="ECO:0000256" key="1">
    <source>
        <dbReference type="SAM" id="MobiDB-lite"/>
    </source>
</evidence>
<sequence>MKAWHSIHRNGQPHQFLARPRRTGEDLRTWNKEHFGTIQTNIGKEQHGSSDEDLFRLESEKVVRRRRNWISRVKDEMGNLYDSREEIKNAFIDKFQRLFSSENSSCLSHLEDLIHSVISQEKNEELSAIPSGEEIRKMVWNMDP</sequence>
<dbReference type="EMBL" id="KE624414">
    <property type="protein sequence ID" value="EXC47694.1"/>
    <property type="molecule type" value="Genomic_DNA"/>
</dbReference>
<evidence type="ECO:0000313" key="2">
    <source>
        <dbReference type="EMBL" id="EXC47694.1"/>
    </source>
</evidence>
<organism evidence="2 3">
    <name type="scientific">Morus notabilis</name>
    <dbReference type="NCBI Taxonomy" id="981085"/>
    <lineage>
        <taxon>Eukaryota</taxon>
        <taxon>Viridiplantae</taxon>
        <taxon>Streptophyta</taxon>
        <taxon>Embryophyta</taxon>
        <taxon>Tracheophyta</taxon>
        <taxon>Spermatophyta</taxon>
        <taxon>Magnoliopsida</taxon>
        <taxon>eudicotyledons</taxon>
        <taxon>Gunneridae</taxon>
        <taxon>Pentapetalae</taxon>
        <taxon>rosids</taxon>
        <taxon>fabids</taxon>
        <taxon>Rosales</taxon>
        <taxon>Moraceae</taxon>
        <taxon>Moreae</taxon>
        <taxon>Morus</taxon>
    </lineage>
</organism>
<evidence type="ECO:0000313" key="3">
    <source>
        <dbReference type="Proteomes" id="UP000030645"/>
    </source>
</evidence>
<accession>W9SF23</accession>
<keyword evidence="3" id="KW-1185">Reference proteome</keyword>
<feature type="region of interest" description="Disordered" evidence="1">
    <location>
        <begin position="1"/>
        <end position="22"/>
    </location>
</feature>
<dbReference type="AlphaFoldDB" id="W9SF23"/>
<proteinExistence type="predicted"/>